<feature type="compositionally biased region" description="Basic and acidic residues" evidence="1">
    <location>
        <begin position="201"/>
        <end position="211"/>
    </location>
</feature>
<sequence length="288" mass="31905">LRAKNSRGKAFPVPLLFFPNPVTSGGHCTTSDEEGPGVPAAATIRDPITKFIFEWMQRFSDDERERASKENCQGSVEPTMGDQAARPREQAAPRIAVSRTLTRDGEPLVEDIRRRLIMEIDENDDSSWLSSDHTSSLTEDGGARFIPQRGRFGSPNMFAVTSSVTSSQWKDRIGFKPFPPNGESTSKTTETTRYSSSLQGEEERMRYRLDTSRGNSQKSRSTPTATTKSSSNSAMPSTSTSSGNKSIKPQGGIQAESLSETLLRHLNFEQPSEHKYRYTAEVLRKGDS</sequence>
<reference evidence="2" key="1">
    <citation type="journal article" date="2012" name="Proc. Natl. Acad. Sci. U.S.A.">
        <title>Antigenic diversity is generated by distinct evolutionary mechanisms in African trypanosome species.</title>
        <authorList>
            <person name="Jackson A.P."/>
            <person name="Berry A."/>
            <person name="Aslett M."/>
            <person name="Allison H.C."/>
            <person name="Burton P."/>
            <person name="Vavrova-Anderson J."/>
            <person name="Brown R."/>
            <person name="Browne H."/>
            <person name="Corton N."/>
            <person name="Hauser H."/>
            <person name="Gamble J."/>
            <person name="Gilderthorp R."/>
            <person name="Marcello L."/>
            <person name="McQuillan J."/>
            <person name="Otto T.D."/>
            <person name="Quail M.A."/>
            <person name="Sanders M.J."/>
            <person name="van Tonder A."/>
            <person name="Ginger M.L."/>
            <person name="Field M.C."/>
            <person name="Barry J.D."/>
            <person name="Hertz-Fowler C."/>
            <person name="Berriman M."/>
        </authorList>
    </citation>
    <scope>NUCLEOTIDE SEQUENCE</scope>
    <source>
        <strain evidence="2">IL3000</strain>
    </source>
</reference>
<evidence type="ECO:0000256" key="1">
    <source>
        <dbReference type="SAM" id="MobiDB-lite"/>
    </source>
</evidence>
<name>G0UK35_TRYCI</name>
<proteinExistence type="predicted"/>
<feature type="non-terminal residue" evidence="2">
    <location>
        <position position="1"/>
    </location>
</feature>
<feature type="compositionally biased region" description="Polar residues" evidence="1">
    <location>
        <begin position="212"/>
        <end position="225"/>
    </location>
</feature>
<feature type="compositionally biased region" description="Low complexity" evidence="1">
    <location>
        <begin position="226"/>
        <end position="242"/>
    </location>
</feature>
<organism evidence="2">
    <name type="scientific">Trypanosoma congolense (strain IL3000)</name>
    <dbReference type="NCBI Taxonomy" id="1068625"/>
    <lineage>
        <taxon>Eukaryota</taxon>
        <taxon>Discoba</taxon>
        <taxon>Euglenozoa</taxon>
        <taxon>Kinetoplastea</taxon>
        <taxon>Metakinetoplastina</taxon>
        <taxon>Trypanosomatida</taxon>
        <taxon>Trypanosomatidae</taxon>
        <taxon>Trypanosoma</taxon>
        <taxon>Nannomonas</taxon>
    </lineage>
</organism>
<feature type="compositionally biased region" description="Low complexity" evidence="1">
    <location>
        <begin position="126"/>
        <end position="138"/>
    </location>
</feature>
<feature type="region of interest" description="Disordered" evidence="1">
    <location>
        <begin position="171"/>
        <end position="258"/>
    </location>
</feature>
<accession>G0UK35</accession>
<dbReference type="VEuPathDB" id="TriTrypDB:TcIL3000_3_1670"/>
<feature type="compositionally biased region" description="Polar residues" evidence="1">
    <location>
        <begin position="182"/>
        <end position="199"/>
    </location>
</feature>
<protein>
    <submittedName>
        <fullName evidence="2">Uncharacterized protein TCIL3000_3_1670</fullName>
    </submittedName>
</protein>
<dbReference type="AlphaFoldDB" id="G0UK35"/>
<dbReference type="EMBL" id="HE575316">
    <property type="protein sequence ID" value="CCC89740.1"/>
    <property type="molecule type" value="Genomic_DNA"/>
</dbReference>
<gene>
    <name evidence="2" type="ORF">TCIL3000_3_1670</name>
</gene>
<feature type="region of interest" description="Disordered" evidence="1">
    <location>
        <begin position="62"/>
        <end position="92"/>
    </location>
</feature>
<feature type="region of interest" description="Disordered" evidence="1">
    <location>
        <begin position="125"/>
        <end position="150"/>
    </location>
</feature>
<evidence type="ECO:0000313" key="2">
    <source>
        <dbReference type="EMBL" id="CCC89740.1"/>
    </source>
</evidence>